<evidence type="ECO:0000256" key="1">
    <source>
        <dbReference type="SAM" id="MobiDB-lite"/>
    </source>
</evidence>
<proteinExistence type="predicted"/>
<evidence type="ECO:0000313" key="2">
    <source>
        <dbReference type="EMBL" id="GCF15364.1"/>
    </source>
</evidence>
<feature type="region of interest" description="Disordered" evidence="1">
    <location>
        <begin position="1"/>
        <end position="32"/>
    </location>
</feature>
<sequence>MTDDTSRTRNQGPDPELSHSSSATATGTGQSRMQARTWVIAAQYNDPEDYGIPTLPKWTVLQSESSGIAFAENPESDPFIRSEQPMKVRR</sequence>
<protein>
    <submittedName>
        <fullName evidence="2">Uncharacterized protein</fullName>
    </submittedName>
</protein>
<accession>A0A4C2ELD9</accession>
<name>A0A4C2ELD9_9EURY</name>
<dbReference type="EMBL" id="BIXZ01000007">
    <property type="protein sequence ID" value="GCF15364.1"/>
    <property type="molecule type" value="Genomic_DNA"/>
</dbReference>
<feature type="compositionally biased region" description="Basic and acidic residues" evidence="1">
    <location>
        <begin position="78"/>
        <end position="90"/>
    </location>
</feature>
<gene>
    <name evidence="2" type="ORF">Harman_32990</name>
</gene>
<evidence type="ECO:0000313" key="3">
    <source>
        <dbReference type="Proteomes" id="UP000304382"/>
    </source>
</evidence>
<keyword evidence="3" id="KW-1185">Reference proteome</keyword>
<dbReference type="Proteomes" id="UP000304382">
    <property type="component" value="Unassembled WGS sequence"/>
</dbReference>
<dbReference type="AlphaFoldDB" id="A0A4C2ELD9"/>
<comment type="caution">
    <text evidence="2">The sequence shown here is derived from an EMBL/GenBank/DDBJ whole genome shotgun (WGS) entry which is preliminary data.</text>
</comment>
<organism evidence="2 3">
    <name type="scientific">Haloarcula mannanilytica</name>
    <dbReference type="NCBI Taxonomy" id="2509225"/>
    <lineage>
        <taxon>Archaea</taxon>
        <taxon>Methanobacteriati</taxon>
        <taxon>Methanobacteriota</taxon>
        <taxon>Stenosarchaea group</taxon>
        <taxon>Halobacteria</taxon>
        <taxon>Halobacteriales</taxon>
        <taxon>Haloarculaceae</taxon>
        <taxon>Haloarcula</taxon>
    </lineage>
</organism>
<feature type="region of interest" description="Disordered" evidence="1">
    <location>
        <begin position="69"/>
        <end position="90"/>
    </location>
</feature>
<feature type="compositionally biased region" description="Low complexity" evidence="1">
    <location>
        <begin position="20"/>
        <end position="29"/>
    </location>
</feature>
<reference evidence="2 3" key="1">
    <citation type="submission" date="2019-02" db="EMBL/GenBank/DDBJ databases">
        <title>Haloarcula mannanilyticum sp. nov., a mannan degrading haloarchaeon isolated from commercial salt.</title>
        <authorList>
            <person name="Enomoto S."/>
            <person name="Shimane Y."/>
            <person name="Kamekura M."/>
            <person name="Ito T."/>
            <person name="Moriya O."/>
            <person name="Ihara K."/>
            <person name="Takahashi-Ando N."/>
            <person name="Fukushima Y."/>
            <person name="Yoshida Y."/>
            <person name="Usama R."/>
            <person name="Takai K."/>
            <person name="Minegishi H."/>
        </authorList>
    </citation>
    <scope>NUCLEOTIDE SEQUENCE [LARGE SCALE GENOMIC DNA]</scope>
    <source>
        <strain evidence="2 3">MD130-1</strain>
    </source>
</reference>